<protein>
    <submittedName>
        <fullName evidence="2">Uncharacterized protein</fullName>
    </submittedName>
</protein>
<organism evidence="2 3">
    <name type="scientific">Streblomastix strix</name>
    <dbReference type="NCBI Taxonomy" id="222440"/>
    <lineage>
        <taxon>Eukaryota</taxon>
        <taxon>Metamonada</taxon>
        <taxon>Preaxostyla</taxon>
        <taxon>Oxymonadida</taxon>
        <taxon>Streblomastigidae</taxon>
        <taxon>Streblomastix</taxon>
    </lineage>
</organism>
<dbReference type="SUPFAM" id="SSF48371">
    <property type="entry name" value="ARM repeat"/>
    <property type="match status" value="1"/>
</dbReference>
<dbReference type="InterPro" id="IPR016024">
    <property type="entry name" value="ARM-type_fold"/>
</dbReference>
<reference evidence="2 3" key="1">
    <citation type="submission" date="2019-03" db="EMBL/GenBank/DDBJ databases">
        <title>Single cell metagenomics reveals metabolic interactions within the superorganism composed of flagellate Streblomastix strix and complex community of Bacteroidetes bacteria on its surface.</title>
        <authorList>
            <person name="Treitli S.C."/>
            <person name="Kolisko M."/>
            <person name="Husnik F."/>
            <person name="Keeling P."/>
            <person name="Hampl V."/>
        </authorList>
    </citation>
    <scope>NUCLEOTIDE SEQUENCE [LARGE SCALE GENOMIC DNA]</scope>
    <source>
        <strain evidence="2">ST1C</strain>
    </source>
</reference>
<evidence type="ECO:0000313" key="2">
    <source>
        <dbReference type="EMBL" id="KAA6399752.1"/>
    </source>
</evidence>
<comment type="caution">
    <text evidence="2">The sequence shown here is derived from an EMBL/GenBank/DDBJ whole genome shotgun (WGS) entry which is preliminary data.</text>
</comment>
<dbReference type="SMART" id="SM00185">
    <property type="entry name" value="ARM"/>
    <property type="match status" value="2"/>
</dbReference>
<feature type="compositionally biased region" description="Polar residues" evidence="1">
    <location>
        <begin position="265"/>
        <end position="276"/>
    </location>
</feature>
<feature type="region of interest" description="Disordered" evidence="1">
    <location>
        <begin position="265"/>
        <end position="294"/>
    </location>
</feature>
<evidence type="ECO:0000313" key="3">
    <source>
        <dbReference type="Proteomes" id="UP000324800"/>
    </source>
</evidence>
<dbReference type="AlphaFoldDB" id="A0A5J4WZ14"/>
<sequence length="660" mass="75613">MLRANEDKSEFQKQQLLLPFDDYPVEKQRHFASAVILQLAKREENHDYIVEHNFLENLVPLLSDLNPRISSNAFCSLNNILFDDVDQKQLEDEGSQFDRKAPEFVYSICGLFNSFLPYLVSEIEQSYYPQVQSYLQSSSLYSLSYLPIPNPKVSSIGKNIIRYILSIIELISRSEDEFVIIGVIGEQIKGKDLNQLKLKGFEITENEQDKQKGDILIEILLNGIKAATIVRRIRTQIRKDDLKRQQEQIEHSDLDKIKKMIKTTSERNQQLAPTIPSSQQSSDKIDSQINNLPNLEDDDEDDYLILRKLKQKEIFELIREFLMGVGEQCVVCLHNIAITGSDAADNFDQLEKKKENGDIKNPNIFAQRFMRSESNAFNILSNYVQVGIEEMDVIRQKNERNGKQQQTNNNEKNKKKKLNKLKKMNDIEDILGDKDEDEQMDDDEEDDDIKDDDERSACIIGLMLRAQRIPNSLLITDQTSSFISESQSLSDQSITSKTSIPSLINILLNRINSDDGYAMRNCVQAILALSENKDNAMLIINRGFIPKLIFLLNNPSDAEIVVFSLKTLINILENIIDDVQKSNNKEKVKEDIGQQKLIYGDIDEEINDSDFPGNSRLHIPVANINLILKKLQAPYQPYELIELAKKAHDLVIKAGSAFQY</sequence>
<feature type="compositionally biased region" description="Basic residues" evidence="1">
    <location>
        <begin position="413"/>
        <end position="422"/>
    </location>
</feature>
<dbReference type="InterPro" id="IPR000225">
    <property type="entry name" value="Armadillo"/>
</dbReference>
<gene>
    <name evidence="2" type="ORF">EZS28_004720</name>
</gene>
<proteinExistence type="predicted"/>
<evidence type="ECO:0000256" key="1">
    <source>
        <dbReference type="SAM" id="MobiDB-lite"/>
    </source>
</evidence>
<accession>A0A5J4WZ14</accession>
<dbReference type="EMBL" id="SNRW01000688">
    <property type="protein sequence ID" value="KAA6399752.1"/>
    <property type="molecule type" value="Genomic_DNA"/>
</dbReference>
<dbReference type="Proteomes" id="UP000324800">
    <property type="component" value="Unassembled WGS sequence"/>
</dbReference>
<dbReference type="InterPro" id="IPR011989">
    <property type="entry name" value="ARM-like"/>
</dbReference>
<feature type="compositionally biased region" description="Acidic residues" evidence="1">
    <location>
        <begin position="427"/>
        <end position="451"/>
    </location>
</feature>
<dbReference type="Gene3D" id="1.25.10.10">
    <property type="entry name" value="Leucine-rich Repeat Variant"/>
    <property type="match status" value="2"/>
</dbReference>
<name>A0A5J4WZ14_9EUKA</name>
<feature type="region of interest" description="Disordered" evidence="1">
    <location>
        <begin position="398"/>
        <end position="451"/>
    </location>
</feature>